<evidence type="ECO:0000313" key="2">
    <source>
        <dbReference type="EMBL" id="KAG5646565.1"/>
    </source>
</evidence>
<dbReference type="AlphaFoldDB" id="A0A9P7GC27"/>
<organism evidence="2 3">
    <name type="scientific">Asterophora parasitica</name>
    <dbReference type="NCBI Taxonomy" id="117018"/>
    <lineage>
        <taxon>Eukaryota</taxon>
        <taxon>Fungi</taxon>
        <taxon>Dikarya</taxon>
        <taxon>Basidiomycota</taxon>
        <taxon>Agaricomycotina</taxon>
        <taxon>Agaricomycetes</taxon>
        <taxon>Agaricomycetidae</taxon>
        <taxon>Agaricales</taxon>
        <taxon>Tricholomatineae</taxon>
        <taxon>Lyophyllaceae</taxon>
        <taxon>Asterophora</taxon>
    </lineage>
</organism>
<dbReference type="EMBL" id="JABCKV010000019">
    <property type="protein sequence ID" value="KAG5646565.1"/>
    <property type="molecule type" value="Genomic_DNA"/>
</dbReference>
<feature type="compositionally biased region" description="Polar residues" evidence="1">
    <location>
        <begin position="152"/>
        <end position="162"/>
    </location>
</feature>
<feature type="compositionally biased region" description="Polar residues" evidence="1">
    <location>
        <begin position="116"/>
        <end position="136"/>
    </location>
</feature>
<reference evidence="2" key="1">
    <citation type="submission" date="2020-07" db="EMBL/GenBank/DDBJ databases">
        <authorList>
            <person name="Nieuwenhuis M."/>
            <person name="Van De Peppel L.J.J."/>
        </authorList>
    </citation>
    <scope>NUCLEOTIDE SEQUENCE</scope>
    <source>
        <strain evidence="2">AP01</strain>
        <tissue evidence="2">Mycelium</tissue>
    </source>
</reference>
<sequence length="222" mass="24448">MGNRTPGFSRYSRACPSYRLRRISPVGPGAPARNSHTPAAVHDTLAESPMQAVKETALDNIQRPHCVYVPRTRAPDARSASGTARTISSASDDLHPQHRVVSQSTENTAPWAPGESTKSQSLPPASQPTPNSQQQPLKPEPISGGAVHHESQQTSSNCTINPSDWVKYSRQVPPRNGEPTYLCLWVDKYGGHDVPCRYVAKKQLVKRHVLSKHMHYKYVEAS</sequence>
<evidence type="ECO:0000313" key="3">
    <source>
        <dbReference type="Proteomes" id="UP000775547"/>
    </source>
</evidence>
<evidence type="ECO:0000256" key="1">
    <source>
        <dbReference type="SAM" id="MobiDB-lite"/>
    </source>
</evidence>
<reference evidence="2" key="2">
    <citation type="submission" date="2021-10" db="EMBL/GenBank/DDBJ databases">
        <title>Phylogenomics reveals ancestral predisposition of the termite-cultivated fungus Termitomyces towards a domesticated lifestyle.</title>
        <authorList>
            <person name="Auxier B."/>
            <person name="Grum-Grzhimaylo A."/>
            <person name="Cardenas M.E."/>
            <person name="Lodge J.D."/>
            <person name="Laessoe T."/>
            <person name="Pedersen O."/>
            <person name="Smith M.E."/>
            <person name="Kuyper T.W."/>
            <person name="Franco-Molano E.A."/>
            <person name="Baroni T.J."/>
            <person name="Aanen D.K."/>
        </authorList>
    </citation>
    <scope>NUCLEOTIDE SEQUENCE</scope>
    <source>
        <strain evidence="2">AP01</strain>
        <tissue evidence="2">Mycelium</tissue>
    </source>
</reference>
<dbReference type="Proteomes" id="UP000775547">
    <property type="component" value="Unassembled WGS sequence"/>
</dbReference>
<accession>A0A9P7GC27</accession>
<name>A0A9P7GC27_9AGAR</name>
<feature type="compositionally biased region" description="Polar residues" evidence="1">
    <location>
        <begin position="80"/>
        <end position="91"/>
    </location>
</feature>
<proteinExistence type="predicted"/>
<dbReference type="OrthoDB" id="654211at2759"/>
<protein>
    <submittedName>
        <fullName evidence="2">Uncharacterized protein</fullName>
    </submittedName>
</protein>
<keyword evidence="3" id="KW-1185">Reference proteome</keyword>
<comment type="caution">
    <text evidence="2">The sequence shown here is derived from an EMBL/GenBank/DDBJ whole genome shotgun (WGS) entry which is preliminary data.</text>
</comment>
<feature type="region of interest" description="Disordered" evidence="1">
    <location>
        <begin position="71"/>
        <end position="162"/>
    </location>
</feature>
<gene>
    <name evidence="2" type="ORF">DXG03_002868</name>
</gene>